<dbReference type="InterPro" id="IPR021827">
    <property type="entry name" value="Nup186/Nup192/Nup205"/>
</dbReference>
<evidence type="ECO:0000256" key="3">
    <source>
        <dbReference type="ARBA" id="ARBA00022448"/>
    </source>
</evidence>
<comment type="subcellular location">
    <subcellularLocation>
        <location evidence="1">Nucleus</location>
    </subcellularLocation>
</comment>
<comment type="caution">
    <text evidence="5">The sequence shown here is derived from an EMBL/GenBank/DDBJ whole genome shotgun (WGS) entry which is preliminary data.</text>
</comment>
<dbReference type="GO" id="GO:0006999">
    <property type="term" value="P:nuclear pore organization"/>
    <property type="evidence" value="ECO:0007669"/>
    <property type="project" value="TreeGrafter"/>
</dbReference>
<dbReference type="PANTHER" id="PTHR31344">
    <property type="entry name" value="NUCLEAR PORE COMPLEX PROTEIN NUP205"/>
    <property type="match status" value="1"/>
</dbReference>
<dbReference type="PANTHER" id="PTHR31344:SF0">
    <property type="entry name" value="NUCLEAR PORE COMPLEX PROTEIN NUP205"/>
    <property type="match status" value="1"/>
</dbReference>
<dbReference type="Pfam" id="PF11894">
    <property type="entry name" value="Nup192"/>
    <property type="match status" value="1"/>
</dbReference>
<gene>
    <name evidence="5" type="ORF">KP79_PYT00225</name>
</gene>
<dbReference type="GO" id="GO:0044611">
    <property type="term" value="C:nuclear pore inner ring"/>
    <property type="evidence" value="ECO:0007669"/>
    <property type="project" value="TreeGrafter"/>
</dbReference>
<organism evidence="5 6">
    <name type="scientific">Mizuhopecten yessoensis</name>
    <name type="common">Japanese scallop</name>
    <name type="synonym">Patinopecten yessoensis</name>
    <dbReference type="NCBI Taxonomy" id="6573"/>
    <lineage>
        <taxon>Eukaryota</taxon>
        <taxon>Metazoa</taxon>
        <taxon>Spiralia</taxon>
        <taxon>Lophotrochozoa</taxon>
        <taxon>Mollusca</taxon>
        <taxon>Bivalvia</taxon>
        <taxon>Autobranchia</taxon>
        <taxon>Pteriomorphia</taxon>
        <taxon>Pectinida</taxon>
        <taxon>Pectinoidea</taxon>
        <taxon>Pectinidae</taxon>
        <taxon>Mizuhopecten</taxon>
    </lineage>
</organism>
<keyword evidence="4" id="KW-0539">Nucleus</keyword>
<evidence type="ECO:0000313" key="5">
    <source>
        <dbReference type="EMBL" id="OWF55575.1"/>
    </source>
</evidence>
<keyword evidence="3" id="KW-0813">Transport</keyword>
<evidence type="ECO:0000313" key="6">
    <source>
        <dbReference type="Proteomes" id="UP000242188"/>
    </source>
</evidence>
<evidence type="ECO:0000256" key="4">
    <source>
        <dbReference type="ARBA" id="ARBA00023242"/>
    </source>
</evidence>
<dbReference type="Proteomes" id="UP000242188">
    <property type="component" value="Unassembled WGS sequence"/>
</dbReference>
<protein>
    <submittedName>
        <fullName evidence="5">Nucleoporin 205</fullName>
    </submittedName>
</protein>
<dbReference type="STRING" id="6573.A0A210R3N4"/>
<keyword evidence="6" id="KW-1185">Reference proteome</keyword>
<name>A0A210R3N4_MIZYE</name>
<dbReference type="EMBL" id="NEDP02000588">
    <property type="protein sequence ID" value="OWF55575.1"/>
    <property type="molecule type" value="Genomic_DNA"/>
</dbReference>
<proteinExistence type="inferred from homology"/>
<comment type="similarity">
    <text evidence="2">Belongs to the NUP186/NUP192/NUP205 family.</text>
</comment>
<dbReference type="OrthoDB" id="2019644at2759"/>
<sequence length="2035" mass="228926">MAADLAVNSEARLWGPFKELERIINAAVYRKNPDAVLDLEVGLKQHKPHFISLLKNPPKNTLCRDAVKKSTTVGLPVQGEQTSQTFSSQFIEEALILSDLFTMNEVAAVELLTEGERKKAEFPGLTRGLVAVLLYYDGQRSLVSGLRTLVQSRKGRTWTMELSPDLANLVTQFTDQLIQKDGLVNKVLDLLNRRDSKTELDRLQRDRALGSPKHTRQVRDIYTEINLILADCLFCLSSQQPLDKTSTLRLIDHLRGANSVSGEGPLDLVNLCLLMALLYCFDVSVLEQEDAEESVKNLPLMNDASYVGEIHQALTGGQQWTNMGLRGIAQFAWGLTLRQLSQYHTPAGVNKICEEDESLITMALDNNVFHYMIRSVVAVSDFHSEEFYMRKIHGLLTDFIFHMPLKVKELRNRSDEAARILMSQTQDGLDTTISPNRGFEYLLQLIGDLYNKDPQGLDLCLEYWCPQEAPTLHESMYHYRPPQRQVALYKFVRLAGDLLPSFLYQPYINMLIGLCSNQQGAHHCFDLLKSNGMGSGGPASSVSWNHIFTSLNQYYTSLRREAPTSADSSHHQRAPHLRGITPAELDGLVTVLKLTRTIAEQNENCRIALCENQQWSAVMIMFGLVTCSIPSPLKAELFRTLAAFARSPDIAASLWQTLEVSQILPTIQSKGAGGIQVELDEIESRNEEYPMIQGFLALIDTLTDIPVPAGLGAGLRAPGFDPYLLFLRDSVFLRFNSRAYKNPGEKWEIAASVLNILSKLLREHEIVPEDFVDELIEVQSGGTVVANKSAGHTLLVYMLNDSSFLRMILRILDDVINQLETYTDIPGKALMERTALLCLRMIEYTLEKADQFVSACRETGASIMVVSMDRLLLGINPRTGKPDHLVNIAKYITFGTFLPYHAQAAMTVLYRVCRTAPIQTKLLNLFTADQKTSCNLDLLHGFVECLEVDEAEEVVQNRVVQLDEAAVEVNVLGNVRNSTRQNLLRIILHCLDQPSPNLAHLLLGFDLQKPVSKTNLQDQGILGSPKTCLHAILSILEQGVGSSVGPSCLHETPQLAELCYKLIFKLCSNKDTSAPTLRYLRTSRDFLYRQLHHLPYTAHSYAQPVASHQAWLLKTVAVELRMTSLNRQRSHTQRLMRLLLDDNQDDQSKGMNAGGVDDTDTLFDRFGDTSMYMSTYSQNKQLRGKQTRRKLLCLLDAVDFTQQYPTPMSLEFFEPAMIEKVIQSTETVGEHGVVCSNINQLHQILTNELNNVQGTVMAAQRHRIVEEVQGILRNVVARNEVRVNLKVKQQSFDAWRHVAEILLTSCPEDLLPRDARQAILFELLQDLLQKVGDEAALTELTSPVAGVVLTLMANLRQCFSVEQATSDGDRYTHYGSRLQENSATLGQSVAWAEGSGSRTLFATSLQLVLKGLIEHILRSSGGLQRMRANLYGSLLYYLQIAQKPKTPTNPEKDQEGVGGRILAASDSEYDQLAKENVSTILSYGDNFMETVCRDACDGHDVGRMLALSVMDTILSMDKFQQWLTFLSSKGYLQHLVDSLLHDDEQLQTLLSQNPELRILYIYESKMGLLTRIAESTTGAHTILRCGLMQRLAGCSFFDMRPELERSRDAQGFLESEEFIPSPMARYQHVLFASLKLCLALLTSLGIENQDAGNQVLQFIFAHGDVFHNILRDRQPSLNLSALRELALTTAVIARANYRGIPDAEFDDIETAGIEFRGHKTRIERQMLALVPKYCLSEKLTKQLRNLESQQLQEGRDLKAEVTLAYQEVAANVTSFCRAVISTSGYSSQFCRVIFGPSLEEALARDIRNTEEFSLSSMTPAHIPNLGIIVYQLRQCAGRFMSVYDTHQQHLRKLQSLADLSTDDLKEFSGVPATEKMPSQQRQHLAHRRLAQIVHYKGGELKHLAYIIENCIFILWRHLEYYLLHCVPIDQQPTLYQSQVKRQQQMRRLQDLTGTGSMMYDTDVGATFSEGDELTRGVTREELATLKQTAVSAITESLLKKLSEINQSFCKNRSHYGFVEALIRRTKRLLRLHTGS</sequence>
<reference evidence="5 6" key="1">
    <citation type="journal article" date="2017" name="Nat. Ecol. Evol.">
        <title>Scallop genome provides insights into evolution of bilaterian karyotype and development.</title>
        <authorList>
            <person name="Wang S."/>
            <person name="Zhang J."/>
            <person name="Jiao W."/>
            <person name="Li J."/>
            <person name="Xun X."/>
            <person name="Sun Y."/>
            <person name="Guo X."/>
            <person name="Huan P."/>
            <person name="Dong B."/>
            <person name="Zhang L."/>
            <person name="Hu X."/>
            <person name="Sun X."/>
            <person name="Wang J."/>
            <person name="Zhao C."/>
            <person name="Wang Y."/>
            <person name="Wang D."/>
            <person name="Huang X."/>
            <person name="Wang R."/>
            <person name="Lv J."/>
            <person name="Li Y."/>
            <person name="Zhang Z."/>
            <person name="Liu B."/>
            <person name="Lu W."/>
            <person name="Hui Y."/>
            <person name="Liang J."/>
            <person name="Zhou Z."/>
            <person name="Hou R."/>
            <person name="Li X."/>
            <person name="Liu Y."/>
            <person name="Li H."/>
            <person name="Ning X."/>
            <person name="Lin Y."/>
            <person name="Zhao L."/>
            <person name="Xing Q."/>
            <person name="Dou J."/>
            <person name="Li Y."/>
            <person name="Mao J."/>
            <person name="Guo H."/>
            <person name="Dou H."/>
            <person name="Li T."/>
            <person name="Mu C."/>
            <person name="Jiang W."/>
            <person name="Fu Q."/>
            <person name="Fu X."/>
            <person name="Miao Y."/>
            <person name="Liu J."/>
            <person name="Yu Q."/>
            <person name="Li R."/>
            <person name="Liao H."/>
            <person name="Li X."/>
            <person name="Kong Y."/>
            <person name="Jiang Z."/>
            <person name="Chourrout D."/>
            <person name="Li R."/>
            <person name="Bao Z."/>
        </authorList>
    </citation>
    <scope>NUCLEOTIDE SEQUENCE [LARGE SCALE GENOMIC DNA]</scope>
    <source>
        <strain evidence="5 6">PY_sf001</strain>
    </source>
</reference>
<dbReference type="GO" id="GO:0017056">
    <property type="term" value="F:structural constituent of nuclear pore"/>
    <property type="evidence" value="ECO:0007669"/>
    <property type="project" value="TreeGrafter"/>
</dbReference>
<accession>A0A210R3N4</accession>
<evidence type="ECO:0000256" key="1">
    <source>
        <dbReference type="ARBA" id="ARBA00004123"/>
    </source>
</evidence>
<evidence type="ECO:0000256" key="2">
    <source>
        <dbReference type="ARBA" id="ARBA00005892"/>
    </source>
</evidence>